<organism evidence="2 3">
    <name type="scientific">Reichenbachiella ulvae</name>
    <dbReference type="NCBI Taxonomy" id="2980104"/>
    <lineage>
        <taxon>Bacteria</taxon>
        <taxon>Pseudomonadati</taxon>
        <taxon>Bacteroidota</taxon>
        <taxon>Cytophagia</taxon>
        <taxon>Cytophagales</taxon>
        <taxon>Reichenbachiellaceae</taxon>
        <taxon>Reichenbachiella</taxon>
    </lineage>
</organism>
<comment type="caution">
    <text evidence="2">The sequence shown here is derived from an EMBL/GenBank/DDBJ whole genome shotgun (WGS) entry which is preliminary data.</text>
</comment>
<protein>
    <submittedName>
        <fullName evidence="2">Uncharacterized protein</fullName>
    </submittedName>
</protein>
<reference evidence="2 3" key="1">
    <citation type="submission" date="2022-10" db="EMBL/GenBank/DDBJ databases">
        <title>Comparative genomics and taxonomic characterization of three novel marine species of genus Reichenbachiella exhibiting antioxidant and polysaccharide degradation activities.</title>
        <authorList>
            <person name="Muhammad N."/>
            <person name="Lee Y.-J."/>
            <person name="Ko J."/>
            <person name="Kim S.-G."/>
        </authorList>
    </citation>
    <scope>NUCLEOTIDE SEQUENCE [LARGE SCALE GENOMIC DNA]</scope>
    <source>
        <strain evidence="2 3">ABR2-5</strain>
    </source>
</reference>
<evidence type="ECO:0000256" key="1">
    <source>
        <dbReference type="SAM" id="Coils"/>
    </source>
</evidence>
<dbReference type="Proteomes" id="UP001300692">
    <property type="component" value="Unassembled WGS sequence"/>
</dbReference>
<evidence type="ECO:0000313" key="2">
    <source>
        <dbReference type="EMBL" id="MCV9387482.1"/>
    </source>
</evidence>
<proteinExistence type="predicted"/>
<dbReference type="RefSeq" id="WP_264138305.1">
    <property type="nucleotide sequence ID" value="NZ_JAOYOD010000001.1"/>
</dbReference>
<feature type="coiled-coil region" evidence="1">
    <location>
        <begin position="72"/>
        <end position="99"/>
    </location>
</feature>
<dbReference type="EMBL" id="JAOYOD010000001">
    <property type="protein sequence ID" value="MCV9387482.1"/>
    <property type="molecule type" value="Genomic_DNA"/>
</dbReference>
<sequence>MTGWSDFVFFDNYNLRSLDETEQFIQENQHLPDIPSEAEVTANGINLGEMDAKLLQKIEELTLHMIEMNKQNIEQQKLIESQAINIKQLEEKIEQIKKL</sequence>
<keyword evidence="1" id="KW-0175">Coiled coil</keyword>
<accession>A0ABT3CV21</accession>
<gene>
    <name evidence="2" type="ORF">N7U62_12450</name>
</gene>
<evidence type="ECO:0000313" key="3">
    <source>
        <dbReference type="Proteomes" id="UP001300692"/>
    </source>
</evidence>
<name>A0ABT3CV21_9BACT</name>
<keyword evidence="3" id="KW-1185">Reference proteome</keyword>